<sequence>TVKITIPRKSLLQGADYTSAAKTDVTKTWRKSGWMPKEEIEAELNAQQTLKRVSRRERTDAGS</sequence>
<gene>
    <name evidence="2" type="ORF">UFOVP628_1</name>
</gene>
<proteinExistence type="predicted"/>
<dbReference type="EMBL" id="LR796601">
    <property type="protein sequence ID" value="CAB4153511.1"/>
    <property type="molecule type" value="Genomic_DNA"/>
</dbReference>
<accession>A0A6J5N656</accession>
<reference evidence="2" key="1">
    <citation type="submission" date="2020-04" db="EMBL/GenBank/DDBJ databases">
        <authorList>
            <person name="Chiriac C."/>
            <person name="Salcher M."/>
            <person name="Ghai R."/>
            <person name="Kavagutti S V."/>
        </authorList>
    </citation>
    <scope>NUCLEOTIDE SEQUENCE</scope>
</reference>
<protein>
    <submittedName>
        <fullName evidence="2">Uncharacterized protein</fullName>
    </submittedName>
</protein>
<evidence type="ECO:0000313" key="2">
    <source>
        <dbReference type="EMBL" id="CAB4153511.1"/>
    </source>
</evidence>
<evidence type="ECO:0000256" key="1">
    <source>
        <dbReference type="SAM" id="MobiDB-lite"/>
    </source>
</evidence>
<feature type="region of interest" description="Disordered" evidence="1">
    <location>
        <begin position="42"/>
        <end position="63"/>
    </location>
</feature>
<name>A0A6J5N656_9CAUD</name>
<organism evidence="2">
    <name type="scientific">uncultured Caudovirales phage</name>
    <dbReference type="NCBI Taxonomy" id="2100421"/>
    <lineage>
        <taxon>Viruses</taxon>
        <taxon>Duplodnaviria</taxon>
        <taxon>Heunggongvirae</taxon>
        <taxon>Uroviricota</taxon>
        <taxon>Caudoviricetes</taxon>
        <taxon>Peduoviridae</taxon>
        <taxon>Maltschvirus</taxon>
        <taxon>Maltschvirus maltsch</taxon>
    </lineage>
</organism>
<feature type="non-terminal residue" evidence="2">
    <location>
        <position position="1"/>
    </location>
</feature>